<name>A0A0E2AZ30_9LEPT</name>
<organism evidence="1 2">
    <name type="scientific">Leptospira kirschneri str. H1</name>
    <dbReference type="NCBI Taxonomy" id="1049966"/>
    <lineage>
        <taxon>Bacteria</taxon>
        <taxon>Pseudomonadati</taxon>
        <taxon>Spirochaetota</taxon>
        <taxon>Spirochaetia</taxon>
        <taxon>Leptospirales</taxon>
        <taxon>Leptospiraceae</taxon>
        <taxon>Leptospira</taxon>
    </lineage>
</organism>
<evidence type="ECO:0000313" key="1">
    <source>
        <dbReference type="EMBL" id="EKO13728.1"/>
    </source>
</evidence>
<evidence type="ECO:0000313" key="2">
    <source>
        <dbReference type="Proteomes" id="UP000006253"/>
    </source>
</evidence>
<sequence>MQGSTIQKTDTNNQNLFTFEFSSLSLNKNDIFNYLEYSNKLNL</sequence>
<accession>A0A0E2AZ30</accession>
<protein>
    <submittedName>
        <fullName evidence="1">Uncharacterized protein</fullName>
    </submittedName>
</protein>
<reference evidence="1 2" key="1">
    <citation type="submission" date="2012-10" db="EMBL/GenBank/DDBJ databases">
        <authorList>
            <person name="Harkins D.M."/>
            <person name="Durkin A.S."/>
            <person name="Brinkac L.M."/>
            <person name="Selengut J.D."/>
            <person name="Sanka R."/>
            <person name="DePew J."/>
            <person name="Purushe J."/>
            <person name="Peacock S.J."/>
            <person name="Thaipadungpanit J."/>
            <person name="Wuthiekanun V.W."/>
            <person name="Day N.P."/>
            <person name="Vinetz J.M."/>
            <person name="Sutton G.G."/>
            <person name="Nelson W.C."/>
            <person name="Fouts D.E."/>
        </authorList>
    </citation>
    <scope>NUCLEOTIDE SEQUENCE [LARGE SCALE GENOMIC DNA]</scope>
    <source>
        <strain evidence="1 2">H1</strain>
    </source>
</reference>
<dbReference type="Proteomes" id="UP000006253">
    <property type="component" value="Unassembled WGS sequence"/>
</dbReference>
<gene>
    <name evidence="1" type="ORF">LEP1GSC081_3149</name>
</gene>
<dbReference type="AlphaFoldDB" id="A0A0E2AZ30"/>
<proteinExistence type="predicted"/>
<comment type="caution">
    <text evidence="1">The sequence shown here is derived from an EMBL/GenBank/DDBJ whole genome shotgun (WGS) entry which is preliminary data.</text>
</comment>
<dbReference type="EMBL" id="AHMY02000067">
    <property type="protein sequence ID" value="EKO13728.1"/>
    <property type="molecule type" value="Genomic_DNA"/>
</dbReference>